<evidence type="ECO:0000259" key="7">
    <source>
        <dbReference type="PROSITE" id="PS01124"/>
    </source>
</evidence>
<dbReference type="GO" id="GO:0043565">
    <property type="term" value="F:sequence-specific DNA binding"/>
    <property type="evidence" value="ECO:0007669"/>
    <property type="project" value="InterPro"/>
</dbReference>
<keyword evidence="9" id="KW-1185">Reference proteome</keyword>
<dbReference type="PANTHER" id="PTHR11019:SF199">
    <property type="entry name" value="HTH-TYPE TRANSCRIPTIONAL REGULATOR NIMR"/>
    <property type="match status" value="1"/>
</dbReference>
<dbReference type="PROSITE" id="PS00041">
    <property type="entry name" value="HTH_ARAC_FAMILY_1"/>
    <property type="match status" value="1"/>
</dbReference>
<dbReference type="CDD" id="cd06124">
    <property type="entry name" value="cupin_NimR-like_N"/>
    <property type="match status" value="1"/>
</dbReference>
<dbReference type="PANTHER" id="PTHR11019">
    <property type="entry name" value="HTH-TYPE TRANSCRIPTIONAL REGULATOR NIMR"/>
    <property type="match status" value="1"/>
</dbReference>
<feature type="domain" description="HTH araC/xylS-type" evidence="7">
    <location>
        <begin position="161"/>
        <end position="258"/>
    </location>
</feature>
<protein>
    <recommendedName>
        <fullName evidence="5">HTH-type transcriptional regulator RipA</fullName>
    </recommendedName>
    <alternativeName>
        <fullName evidence="6">Repressor of iron proteins A</fullName>
    </alternativeName>
</protein>
<evidence type="ECO:0000256" key="2">
    <source>
        <dbReference type="ARBA" id="ARBA00023015"/>
    </source>
</evidence>
<keyword evidence="1" id="KW-0678">Repressor</keyword>
<dbReference type="Pfam" id="PF02311">
    <property type="entry name" value="AraC_binding"/>
    <property type="match status" value="1"/>
</dbReference>
<reference evidence="8 9" key="1">
    <citation type="submission" date="2020-08" db="EMBL/GenBank/DDBJ databases">
        <title>Genomic Encyclopedia of Type Strains, Phase III (KMG-III): the genomes of soil and plant-associated and newly described type strains.</title>
        <authorList>
            <person name="Whitman W."/>
        </authorList>
    </citation>
    <scope>NUCLEOTIDE SEQUENCE [LARGE SCALE GENOMIC DNA]</scope>
    <source>
        <strain evidence="8 9">CECT 8305</strain>
    </source>
</reference>
<dbReference type="Gene3D" id="2.60.120.10">
    <property type="entry name" value="Jelly Rolls"/>
    <property type="match status" value="1"/>
</dbReference>
<evidence type="ECO:0000256" key="4">
    <source>
        <dbReference type="ARBA" id="ARBA00023163"/>
    </source>
</evidence>
<name>A0A7W9QH84_9ACTN</name>
<dbReference type="AlphaFoldDB" id="A0A7W9QH84"/>
<dbReference type="InterPro" id="IPR018062">
    <property type="entry name" value="HTH_AraC-typ_CS"/>
</dbReference>
<dbReference type="InterPro" id="IPR003313">
    <property type="entry name" value="AraC-bd"/>
</dbReference>
<dbReference type="SUPFAM" id="SSF46689">
    <property type="entry name" value="Homeodomain-like"/>
    <property type="match status" value="1"/>
</dbReference>
<dbReference type="SUPFAM" id="SSF51182">
    <property type="entry name" value="RmlC-like cupins"/>
    <property type="match status" value="1"/>
</dbReference>
<dbReference type="SMART" id="SM00342">
    <property type="entry name" value="HTH_ARAC"/>
    <property type="match status" value="1"/>
</dbReference>
<evidence type="ECO:0000256" key="6">
    <source>
        <dbReference type="ARBA" id="ARBA00079449"/>
    </source>
</evidence>
<dbReference type="InterPro" id="IPR011051">
    <property type="entry name" value="RmlC_Cupin_sf"/>
</dbReference>
<sequence length="265" mass="28184">MLPSGQLVPDVSPSQWLREAVVVGSFALVGGEWFGRHRHEAHQLAWAREGVLAVRAEGSTWVLPSAMALWLPARTVHATGATSSAALLRSLYFNPAQCPISWSSPTVVAVSALLRELICTLADGSLSAGARKRAEAVVFDQLRPVSVATVLAPMPTDPRAREVALALRTEPANERTLADWGQVVGASARTLARAFVADTGLPFGQWRTRVRLQAAMPLLAAGAPVSTTARRVGYASTSAFVAAFRRTVGVPPRTYFSPSGTAPPR</sequence>
<gene>
    <name evidence="8" type="ORF">FHS42_006269</name>
</gene>
<dbReference type="PROSITE" id="PS01124">
    <property type="entry name" value="HTH_ARAC_FAMILY_2"/>
    <property type="match status" value="1"/>
</dbReference>
<evidence type="ECO:0000313" key="8">
    <source>
        <dbReference type="EMBL" id="MBB5939177.1"/>
    </source>
</evidence>
<dbReference type="InterPro" id="IPR018060">
    <property type="entry name" value="HTH_AraC"/>
</dbReference>
<dbReference type="GO" id="GO:0003700">
    <property type="term" value="F:DNA-binding transcription factor activity"/>
    <property type="evidence" value="ECO:0007669"/>
    <property type="project" value="InterPro"/>
</dbReference>
<accession>A0A7W9QH84</accession>
<dbReference type="EMBL" id="JACHJL010000021">
    <property type="protein sequence ID" value="MBB5939177.1"/>
    <property type="molecule type" value="Genomic_DNA"/>
</dbReference>
<organism evidence="8 9">
    <name type="scientific">Streptomyces zagrosensis</name>
    <dbReference type="NCBI Taxonomy" id="1042984"/>
    <lineage>
        <taxon>Bacteria</taxon>
        <taxon>Bacillati</taxon>
        <taxon>Actinomycetota</taxon>
        <taxon>Actinomycetes</taxon>
        <taxon>Kitasatosporales</taxon>
        <taxon>Streptomycetaceae</taxon>
        <taxon>Streptomyces</taxon>
    </lineage>
</organism>
<comment type="caution">
    <text evidence="8">The sequence shown here is derived from an EMBL/GenBank/DDBJ whole genome shotgun (WGS) entry which is preliminary data.</text>
</comment>
<evidence type="ECO:0000313" key="9">
    <source>
        <dbReference type="Proteomes" id="UP000588098"/>
    </source>
</evidence>
<keyword evidence="4" id="KW-0804">Transcription</keyword>
<dbReference type="Gene3D" id="1.10.10.60">
    <property type="entry name" value="Homeodomain-like"/>
    <property type="match status" value="1"/>
</dbReference>
<dbReference type="InterPro" id="IPR014710">
    <property type="entry name" value="RmlC-like_jellyroll"/>
</dbReference>
<keyword evidence="3 8" id="KW-0238">DNA-binding</keyword>
<dbReference type="InterPro" id="IPR009057">
    <property type="entry name" value="Homeodomain-like_sf"/>
</dbReference>
<keyword evidence="2" id="KW-0805">Transcription regulation</keyword>
<evidence type="ECO:0000256" key="1">
    <source>
        <dbReference type="ARBA" id="ARBA00022491"/>
    </source>
</evidence>
<dbReference type="Proteomes" id="UP000588098">
    <property type="component" value="Unassembled WGS sequence"/>
</dbReference>
<dbReference type="Pfam" id="PF12833">
    <property type="entry name" value="HTH_18"/>
    <property type="match status" value="1"/>
</dbReference>
<proteinExistence type="predicted"/>
<evidence type="ECO:0000256" key="5">
    <source>
        <dbReference type="ARBA" id="ARBA00074140"/>
    </source>
</evidence>
<dbReference type="FunFam" id="1.10.10.60:FF:000132">
    <property type="entry name" value="AraC family transcriptional regulator"/>
    <property type="match status" value="1"/>
</dbReference>
<dbReference type="RefSeq" id="WP_184577806.1">
    <property type="nucleotide sequence ID" value="NZ_JACHJL010000021.1"/>
</dbReference>
<evidence type="ECO:0000256" key="3">
    <source>
        <dbReference type="ARBA" id="ARBA00023125"/>
    </source>
</evidence>